<feature type="transmembrane region" description="Helical" evidence="1">
    <location>
        <begin position="21"/>
        <end position="41"/>
    </location>
</feature>
<keyword evidence="1" id="KW-0812">Transmembrane</keyword>
<feature type="transmembrane region" description="Helical" evidence="1">
    <location>
        <begin position="75"/>
        <end position="94"/>
    </location>
</feature>
<dbReference type="AlphaFoldDB" id="A0AAJ5BEV3"/>
<proteinExistence type="predicted"/>
<sequence length="96" mass="11089">MPANKKHLESSVIQRILKITAGLFGGFLVSTTFHMFLMYFFPSHPIYTTMFVTGYVLWTILFIMAFIIGNGYKIWLAYIVLTLVFYSPYLIAPIHT</sequence>
<gene>
    <name evidence="2" type="ORF">SAMN04488089_1135</name>
</gene>
<name>A0AAJ5BEV3_MYRPR</name>
<reference evidence="2 3" key="1">
    <citation type="submission" date="2016-10" db="EMBL/GenBank/DDBJ databases">
        <authorList>
            <person name="Varghese N."/>
            <person name="Submissions S."/>
        </authorList>
    </citation>
    <scope>NUCLEOTIDE SEQUENCE [LARGE SCALE GENOMIC DNA]</scope>
    <source>
        <strain evidence="3">DSM 19823 / KCTC 23066 / CCTCC M 208030 / D25</strain>
    </source>
</reference>
<evidence type="ECO:0000313" key="2">
    <source>
        <dbReference type="EMBL" id="SER31107.1"/>
    </source>
</evidence>
<accession>A0AAJ5BEV3</accession>
<evidence type="ECO:0000313" key="3">
    <source>
        <dbReference type="Proteomes" id="UP000183496"/>
    </source>
</evidence>
<protein>
    <submittedName>
        <fullName evidence="2">Uncharacterized protein</fullName>
    </submittedName>
</protein>
<comment type="caution">
    <text evidence="2">The sequence shown here is derived from an EMBL/GenBank/DDBJ whole genome shotgun (WGS) entry which is preliminary data.</text>
</comment>
<dbReference type="EMBL" id="FOFY01000013">
    <property type="protein sequence ID" value="SER31107.1"/>
    <property type="molecule type" value="Genomic_DNA"/>
</dbReference>
<evidence type="ECO:0000256" key="1">
    <source>
        <dbReference type="SAM" id="Phobius"/>
    </source>
</evidence>
<organism evidence="2 3">
    <name type="scientific">Myroides profundi</name>
    <dbReference type="NCBI Taxonomy" id="480520"/>
    <lineage>
        <taxon>Bacteria</taxon>
        <taxon>Pseudomonadati</taxon>
        <taxon>Bacteroidota</taxon>
        <taxon>Flavobacteriia</taxon>
        <taxon>Flavobacteriales</taxon>
        <taxon>Flavobacteriaceae</taxon>
        <taxon>Myroides</taxon>
    </lineage>
</organism>
<keyword evidence="3" id="KW-1185">Reference proteome</keyword>
<dbReference type="RefSeq" id="WP_006264268.1">
    <property type="nucleotide sequence ID" value="NZ_CP010817.1"/>
</dbReference>
<keyword evidence="1" id="KW-1133">Transmembrane helix</keyword>
<feature type="transmembrane region" description="Helical" evidence="1">
    <location>
        <begin position="47"/>
        <end position="68"/>
    </location>
</feature>
<keyword evidence="1" id="KW-0472">Membrane</keyword>
<dbReference type="Proteomes" id="UP000183496">
    <property type="component" value="Unassembled WGS sequence"/>
</dbReference>